<accession>A0A9J6P488</accession>
<evidence type="ECO:0000313" key="3">
    <source>
        <dbReference type="Proteomes" id="UP001056429"/>
    </source>
</evidence>
<dbReference type="SUPFAM" id="SSF56112">
    <property type="entry name" value="Protein kinase-like (PK-like)"/>
    <property type="match status" value="1"/>
</dbReference>
<evidence type="ECO:0000313" key="2">
    <source>
        <dbReference type="EMBL" id="MCM1991527.1"/>
    </source>
</evidence>
<dbReference type="InterPro" id="IPR011009">
    <property type="entry name" value="Kinase-like_dom_sf"/>
</dbReference>
<reference evidence="2" key="1">
    <citation type="journal article" date="2021" name="mSystems">
        <title>Bacteria and Archaea Synergistically Convert Glycine Betaine to Biogenic Methane in the Formosa Cold Seep of the South China Sea.</title>
        <authorList>
            <person name="Li L."/>
            <person name="Zhang W."/>
            <person name="Zhang S."/>
            <person name="Song L."/>
            <person name="Sun Q."/>
            <person name="Zhang H."/>
            <person name="Xiang H."/>
            <person name="Dong X."/>
        </authorList>
    </citation>
    <scope>NUCLEOTIDE SEQUENCE</scope>
    <source>
        <strain evidence="2">ZWT</strain>
    </source>
</reference>
<reference evidence="2" key="2">
    <citation type="submission" date="2021-04" db="EMBL/GenBank/DDBJ databases">
        <authorList>
            <person name="Dong X."/>
        </authorList>
    </citation>
    <scope>NUCLEOTIDE SEQUENCE</scope>
    <source>
        <strain evidence="2">ZWT</strain>
    </source>
</reference>
<dbReference type="Proteomes" id="UP001056429">
    <property type="component" value="Unassembled WGS sequence"/>
</dbReference>
<comment type="caution">
    <text evidence="2">The sequence shown here is derived from an EMBL/GenBank/DDBJ whole genome shotgun (WGS) entry which is preliminary data.</text>
</comment>
<dbReference type="AlphaFoldDB" id="A0A9J6P488"/>
<protein>
    <submittedName>
        <fullName evidence="2">Aminoglycoside phosphotransferase family protein</fullName>
    </submittedName>
</protein>
<dbReference type="Pfam" id="PF01636">
    <property type="entry name" value="APH"/>
    <property type="match status" value="1"/>
</dbReference>
<proteinExistence type="predicted"/>
<dbReference type="RefSeq" id="WP_250860651.1">
    <property type="nucleotide sequence ID" value="NZ_JAGSOJ010000004.1"/>
</dbReference>
<keyword evidence="3" id="KW-1185">Reference proteome</keyword>
<sequence>MMEIQRMILEQALAYLNKYKVEDIKPILKGYSDDAKYLLGLVDGTSLLLKVSQLKDVQRKKEEFNYLRVHYDNGVKCSEPLEFFILEEYNVCISLLSFIEGKSGEDVLPLLSKEDQYSLGWKASEELRKIHKVEPLQTFDWYKKRWDKCLRKKKTVKELGYTFYKQDVIEEYIEKNYEILKDSPTRFQHDDFQPLNMIFNGNELSGIIDFNRFDWGDPLEEFFKLPKYTNRISVEFSKGQVDGYFAGFVPDYFWRKYNLFVALNFHASIIGGHELNNLEMVIQRQKNIFDTHDFVTHGEPEWYKK</sequence>
<dbReference type="InterPro" id="IPR002575">
    <property type="entry name" value="Aminoglycoside_PTrfase"/>
</dbReference>
<dbReference type="Gene3D" id="3.90.1200.10">
    <property type="match status" value="1"/>
</dbReference>
<evidence type="ECO:0000259" key="1">
    <source>
        <dbReference type="Pfam" id="PF01636"/>
    </source>
</evidence>
<dbReference type="PANTHER" id="PTHR41283:SF1">
    <property type="entry name" value="AMINOGLYCOSIDE PHOSPHOTRANSFERASE DOMAIN-CONTAINING PROTEIN"/>
    <property type="match status" value="1"/>
</dbReference>
<gene>
    <name evidence="2" type="ORF">KDK92_17470</name>
</gene>
<dbReference type="EMBL" id="JAGSOJ010000004">
    <property type="protein sequence ID" value="MCM1991527.1"/>
    <property type="molecule type" value="Genomic_DNA"/>
</dbReference>
<dbReference type="PANTHER" id="PTHR41283">
    <property type="entry name" value="AMINOGLYCOSIDE PHOSPHOTRANSFERASE"/>
    <property type="match status" value="1"/>
</dbReference>
<name>A0A9J6P488_9CLOT</name>
<organism evidence="2 3">
    <name type="scientific">Oceanirhabdus seepicola</name>
    <dbReference type="NCBI Taxonomy" id="2828781"/>
    <lineage>
        <taxon>Bacteria</taxon>
        <taxon>Bacillati</taxon>
        <taxon>Bacillota</taxon>
        <taxon>Clostridia</taxon>
        <taxon>Eubacteriales</taxon>
        <taxon>Clostridiaceae</taxon>
        <taxon>Oceanirhabdus</taxon>
    </lineage>
</organism>
<feature type="domain" description="Aminoglycoside phosphotransferase" evidence="1">
    <location>
        <begin position="23"/>
        <end position="250"/>
    </location>
</feature>